<keyword evidence="3" id="KW-1185">Reference proteome</keyword>
<evidence type="ECO:0000313" key="3">
    <source>
        <dbReference type="Proteomes" id="UP001185659"/>
    </source>
</evidence>
<dbReference type="Proteomes" id="UP001185659">
    <property type="component" value="Unassembled WGS sequence"/>
</dbReference>
<organism evidence="2 3">
    <name type="scientific">Nitratireductor aquimarinus</name>
    <dbReference type="NCBI Taxonomy" id="889300"/>
    <lineage>
        <taxon>Bacteria</taxon>
        <taxon>Pseudomonadati</taxon>
        <taxon>Pseudomonadota</taxon>
        <taxon>Alphaproteobacteria</taxon>
        <taxon>Hyphomicrobiales</taxon>
        <taxon>Phyllobacteriaceae</taxon>
        <taxon>Nitratireductor</taxon>
    </lineage>
</organism>
<name>A0ABU4AJK3_9HYPH</name>
<sequence length="196" mass="21168">MSGLETRRFVLRDFEPADVAALAAYQADPRFVSARRKAGQAAGDPAELVALFRQWAAENPRKNHQFAVICRKTGRLVGCSGLRAANCPQDSGELGIELSPDLWGRYGSAAEIAGALLDFGFSELGLVEIFGDTTAENHQAARLASFLGAQPETVEAAAKQGEESGSAPVRWRFSHKAWRARDGSRPGARPKWMPGD</sequence>
<proteinExistence type="predicted"/>
<accession>A0ABU4AJK3</accession>
<evidence type="ECO:0000313" key="2">
    <source>
        <dbReference type="EMBL" id="MDV6226419.1"/>
    </source>
</evidence>
<dbReference type="RefSeq" id="WP_317561073.1">
    <property type="nucleotide sequence ID" value="NZ_JAWLIP010000003.1"/>
</dbReference>
<dbReference type="PANTHER" id="PTHR43792:SF1">
    <property type="entry name" value="N-ACETYLTRANSFERASE DOMAIN-CONTAINING PROTEIN"/>
    <property type="match status" value="1"/>
</dbReference>
<reference evidence="2 3" key="1">
    <citation type="submission" date="2023-10" db="EMBL/GenBank/DDBJ databases">
        <authorList>
            <person name="Venkata Ramana C."/>
            <person name="Sasikala C."/>
            <person name="Dhurka M."/>
        </authorList>
    </citation>
    <scope>NUCLEOTIDE SEQUENCE [LARGE SCALE GENOMIC DNA]</scope>
    <source>
        <strain evidence="2 3">KCTC 32151</strain>
    </source>
</reference>
<gene>
    <name evidence="2" type="ORF">R2G56_08990</name>
</gene>
<evidence type="ECO:0000259" key="1">
    <source>
        <dbReference type="Pfam" id="PF13302"/>
    </source>
</evidence>
<dbReference type="Gene3D" id="3.40.630.30">
    <property type="match status" value="1"/>
</dbReference>
<dbReference type="InterPro" id="IPR051531">
    <property type="entry name" value="N-acetyltransferase"/>
</dbReference>
<comment type="caution">
    <text evidence="2">The sequence shown here is derived from an EMBL/GenBank/DDBJ whole genome shotgun (WGS) entry which is preliminary data.</text>
</comment>
<dbReference type="SUPFAM" id="SSF55729">
    <property type="entry name" value="Acyl-CoA N-acyltransferases (Nat)"/>
    <property type="match status" value="1"/>
</dbReference>
<dbReference type="Pfam" id="PF13302">
    <property type="entry name" value="Acetyltransf_3"/>
    <property type="match status" value="1"/>
</dbReference>
<feature type="domain" description="N-acetyltransferase" evidence="1">
    <location>
        <begin position="8"/>
        <end position="149"/>
    </location>
</feature>
<protein>
    <submittedName>
        <fullName evidence="2">GNAT family N-acetyltransferase</fullName>
    </submittedName>
</protein>
<dbReference type="InterPro" id="IPR000182">
    <property type="entry name" value="GNAT_dom"/>
</dbReference>
<dbReference type="EMBL" id="JAWLIP010000003">
    <property type="protein sequence ID" value="MDV6226419.1"/>
    <property type="molecule type" value="Genomic_DNA"/>
</dbReference>
<dbReference type="InterPro" id="IPR016181">
    <property type="entry name" value="Acyl_CoA_acyltransferase"/>
</dbReference>
<dbReference type="PANTHER" id="PTHR43792">
    <property type="entry name" value="GNAT FAMILY, PUTATIVE (AFU_ORTHOLOGUE AFUA_3G00765)-RELATED-RELATED"/>
    <property type="match status" value="1"/>
</dbReference>